<dbReference type="Proteomes" id="UP000824205">
    <property type="component" value="Unassembled WGS sequence"/>
</dbReference>
<organism evidence="2 3">
    <name type="scientific">Candidatus Eubacterium faecipullorum</name>
    <dbReference type="NCBI Taxonomy" id="2838571"/>
    <lineage>
        <taxon>Bacteria</taxon>
        <taxon>Bacillati</taxon>
        <taxon>Bacillota</taxon>
        <taxon>Clostridia</taxon>
        <taxon>Eubacteriales</taxon>
        <taxon>Eubacteriaceae</taxon>
        <taxon>Eubacterium</taxon>
    </lineage>
</organism>
<proteinExistence type="predicted"/>
<dbReference type="GO" id="GO:0009432">
    <property type="term" value="P:SOS response"/>
    <property type="evidence" value="ECO:0007669"/>
    <property type="project" value="TreeGrafter"/>
</dbReference>
<comment type="caution">
    <text evidence="2">The sequence shown here is derived from an EMBL/GenBank/DDBJ whole genome shotgun (WGS) entry which is preliminary data.</text>
</comment>
<dbReference type="EMBL" id="DXGE01000032">
    <property type="protein sequence ID" value="HIW86289.1"/>
    <property type="molecule type" value="Genomic_DNA"/>
</dbReference>
<gene>
    <name evidence="2" type="ORF">IAA48_07330</name>
</gene>
<dbReference type="InterPro" id="IPR013651">
    <property type="entry name" value="ATP-grasp_RimK-type"/>
</dbReference>
<sequence length="244" mass="27499">MNGILIYSAAEARRNAFSVEKFKKHLGVRLVLEEELDPDMPADFVINRTNNAEIAQAFERRSVRVFNPAPLTRLANDKQRCYEFMQKNGIRIMPVNQTQPPLVEKPSNGRGGRGVRLIKSGKIELKPGYVYQKPASQLGRDLRVWLIGGKIICAVLRTSETDFRSNYCLGGSASVYALSESERALVGRIASLLKYDYIGIDFVFDGGAAVFNEIEDTVGARMVYDKTDIDILRLYCEYIEKEMS</sequence>
<dbReference type="Gene3D" id="3.30.470.20">
    <property type="entry name" value="ATP-grasp fold, B domain"/>
    <property type="match status" value="1"/>
</dbReference>
<dbReference type="AlphaFoldDB" id="A0A9D1REM4"/>
<dbReference type="GO" id="GO:0005737">
    <property type="term" value="C:cytoplasm"/>
    <property type="evidence" value="ECO:0007669"/>
    <property type="project" value="TreeGrafter"/>
</dbReference>
<reference evidence="2" key="1">
    <citation type="journal article" date="2021" name="PeerJ">
        <title>Extensive microbial diversity within the chicken gut microbiome revealed by metagenomics and culture.</title>
        <authorList>
            <person name="Gilroy R."/>
            <person name="Ravi A."/>
            <person name="Getino M."/>
            <person name="Pursley I."/>
            <person name="Horton D.L."/>
            <person name="Alikhan N.F."/>
            <person name="Baker D."/>
            <person name="Gharbi K."/>
            <person name="Hall N."/>
            <person name="Watson M."/>
            <person name="Adriaenssens E.M."/>
            <person name="Foster-Nyarko E."/>
            <person name="Jarju S."/>
            <person name="Secka A."/>
            <person name="Antonio M."/>
            <person name="Oren A."/>
            <person name="Chaudhuri R.R."/>
            <person name="La Ragione R."/>
            <person name="Hildebrand F."/>
            <person name="Pallen M.J."/>
        </authorList>
    </citation>
    <scope>NUCLEOTIDE SEQUENCE</scope>
    <source>
        <strain evidence="2">421</strain>
    </source>
</reference>
<dbReference type="PANTHER" id="PTHR21621">
    <property type="entry name" value="RIBOSOMAL PROTEIN S6 MODIFICATION PROTEIN"/>
    <property type="match status" value="1"/>
</dbReference>
<dbReference type="PANTHER" id="PTHR21621:SF0">
    <property type="entry name" value="BETA-CITRYLGLUTAMATE SYNTHASE B-RELATED"/>
    <property type="match status" value="1"/>
</dbReference>
<evidence type="ECO:0000313" key="2">
    <source>
        <dbReference type="EMBL" id="HIW86289.1"/>
    </source>
</evidence>
<accession>A0A9D1REM4</accession>
<reference evidence="2" key="2">
    <citation type="submission" date="2021-04" db="EMBL/GenBank/DDBJ databases">
        <authorList>
            <person name="Gilroy R."/>
        </authorList>
    </citation>
    <scope>NUCLEOTIDE SEQUENCE</scope>
    <source>
        <strain evidence="2">421</strain>
    </source>
</reference>
<evidence type="ECO:0000259" key="1">
    <source>
        <dbReference type="Pfam" id="PF08443"/>
    </source>
</evidence>
<dbReference type="Pfam" id="PF08443">
    <property type="entry name" value="RimK"/>
    <property type="match status" value="1"/>
</dbReference>
<feature type="domain" description="ATP-grasp fold RimK-type" evidence="1">
    <location>
        <begin position="137"/>
        <end position="231"/>
    </location>
</feature>
<dbReference type="GO" id="GO:0018169">
    <property type="term" value="F:ribosomal S6-glutamic acid ligase activity"/>
    <property type="evidence" value="ECO:0007669"/>
    <property type="project" value="TreeGrafter"/>
</dbReference>
<evidence type="ECO:0000313" key="3">
    <source>
        <dbReference type="Proteomes" id="UP000824205"/>
    </source>
</evidence>
<protein>
    <recommendedName>
        <fullName evidence="1">ATP-grasp fold RimK-type domain-containing protein</fullName>
    </recommendedName>
</protein>
<dbReference type="SUPFAM" id="SSF56059">
    <property type="entry name" value="Glutathione synthetase ATP-binding domain-like"/>
    <property type="match status" value="1"/>
</dbReference>
<name>A0A9D1REM4_9FIRM</name>